<dbReference type="GO" id="GO:0016620">
    <property type="term" value="F:oxidoreductase activity, acting on the aldehyde or oxo group of donors, NAD or NADP as acceptor"/>
    <property type="evidence" value="ECO:0007669"/>
    <property type="project" value="InterPro"/>
</dbReference>
<comment type="caution">
    <text evidence="10">The sequence shown here is derived from an EMBL/GenBank/DDBJ whole genome shotgun (WGS) entry which is preliminary data.</text>
</comment>
<dbReference type="PANTHER" id="PTHR11699">
    <property type="entry name" value="ALDEHYDE DEHYDROGENASE-RELATED"/>
    <property type="match status" value="1"/>
</dbReference>
<evidence type="ECO:0000256" key="6">
    <source>
        <dbReference type="ARBA" id="ARBA00067277"/>
    </source>
</evidence>
<evidence type="ECO:0000313" key="10">
    <source>
        <dbReference type="EMBL" id="MBB6450010.1"/>
    </source>
</evidence>
<dbReference type="InterPro" id="IPR015590">
    <property type="entry name" value="Aldehyde_DH_dom"/>
</dbReference>
<feature type="domain" description="Aldehyde dehydrogenase" evidence="9">
    <location>
        <begin position="12"/>
        <end position="471"/>
    </location>
</feature>
<dbReference type="PROSITE" id="PS00687">
    <property type="entry name" value="ALDEHYDE_DEHYDR_GLU"/>
    <property type="match status" value="1"/>
</dbReference>
<evidence type="ECO:0000256" key="3">
    <source>
        <dbReference type="ARBA" id="ARBA00050326"/>
    </source>
</evidence>
<name>A0A841PMM6_9BACL</name>
<evidence type="ECO:0000313" key="11">
    <source>
        <dbReference type="Proteomes" id="UP000568839"/>
    </source>
</evidence>
<dbReference type="InterPro" id="IPR016163">
    <property type="entry name" value="Ald_DH_C"/>
</dbReference>
<organism evidence="10 11">
    <name type="scientific">Geomicrobium halophilum</name>
    <dbReference type="NCBI Taxonomy" id="549000"/>
    <lineage>
        <taxon>Bacteria</taxon>
        <taxon>Bacillati</taxon>
        <taxon>Bacillota</taxon>
        <taxon>Bacilli</taxon>
        <taxon>Bacillales</taxon>
        <taxon>Geomicrobium</taxon>
    </lineage>
</organism>
<comment type="similarity">
    <text evidence="1 8">Belongs to the aldehyde dehydrogenase family.</text>
</comment>
<dbReference type="InterPro" id="IPR029510">
    <property type="entry name" value="Ald_DH_CS_GLU"/>
</dbReference>
<dbReference type="AlphaFoldDB" id="A0A841PMM6"/>
<comment type="catalytic activity">
    <reaction evidence="3">
        <text>(2S)-3-sulfolactaldehyde + NAD(+) + H2O = (2S)-3-sulfolactate + NADH + 2 H(+)</text>
        <dbReference type="Rhea" id="RHEA:47932"/>
        <dbReference type="ChEBI" id="CHEBI:15377"/>
        <dbReference type="ChEBI" id="CHEBI:15378"/>
        <dbReference type="ChEBI" id="CHEBI:57540"/>
        <dbReference type="ChEBI" id="CHEBI:57945"/>
        <dbReference type="ChEBI" id="CHEBI:61289"/>
        <dbReference type="ChEBI" id="CHEBI:90109"/>
        <dbReference type="EC" id="1.2.1.97"/>
    </reaction>
    <physiologicalReaction direction="left-to-right" evidence="3">
        <dbReference type="Rhea" id="RHEA:47933"/>
    </physiologicalReaction>
</comment>
<evidence type="ECO:0000256" key="1">
    <source>
        <dbReference type="ARBA" id="ARBA00009986"/>
    </source>
</evidence>
<dbReference type="Proteomes" id="UP000568839">
    <property type="component" value="Unassembled WGS sequence"/>
</dbReference>
<sequence length="483" mass="53201">MKPHELYINGQFVTSKSTEIIHIVNPGTEEVISKVVDAKDEEVDQAVEAAYVAQKKWEKTPQVDRGLIVRRIAEAIHADKERLAQLLSEEQGKPIHEASGELDGAIDFFFYMSEWNRKIGGEIVPSDDSNEQILIQRKPIGVIAGIIPWNYPVFIFARKVATALITGCSIVVKSSEETPNTAAALSEIIHQSDLPKGVYNLVTGKGDTVGNRLSSDARVAMISMTGSVPAGTKVMEAAAQNITKVNLELGGKAPMIVSKHADLDLAVENIKASRIENAGQACISAERVYVQEDVAEQFIDKMIRAMKEIKVGYSLEDNEVDMGPVSSAHHLDKIEKLVENAKKQGAEVKVGGERLNLGKGYYYKPTVLTNISDELEIMKEEIFGPVLPITTYKDFNEAIERANDSIYGLSSALYTNDYNEVMQASRDLQFGETYVNRITDEATQGYHAGMRKSGIGGTDGKNGVNDFLSTHVMYLKYNESYTL</sequence>
<evidence type="ECO:0000259" key="9">
    <source>
        <dbReference type="Pfam" id="PF00171"/>
    </source>
</evidence>
<comment type="function">
    <text evidence="4">Part of the sulfo-TAL (or sulfo-SFT) pathway, a D-sulfoquinovose degradation pathway that produces sulfolactate (SL). Catalyzes the oxidation of 3-sulfolactaldehyde (SLA) to sulfolactate (SL).</text>
</comment>
<dbReference type="Gene3D" id="3.40.309.10">
    <property type="entry name" value="Aldehyde Dehydrogenase, Chain A, domain 2"/>
    <property type="match status" value="1"/>
</dbReference>
<protein>
    <recommendedName>
        <fullName evidence="6">3-sulfolactaldehyde dehydrogenase</fullName>
        <ecNumber evidence="5">1.2.1.97</ecNumber>
    </recommendedName>
</protein>
<dbReference type="RefSeq" id="WP_184403937.1">
    <property type="nucleotide sequence ID" value="NZ_JACHHJ010000002.1"/>
</dbReference>
<evidence type="ECO:0000256" key="8">
    <source>
        <dbReference type="RuleBase" id="RU003345"/>
    </source>
</evidence>
<dbReference type="InterPro" id="IPR016161">
    <property type="entry name" value="Ald_DH/histidinol_DH"/>
</dbReference>
<proteinExistence type="inferred from homology"/>
<dbReference type="SUPFAM" id="SSF53720">
    <property type="entry name" value="ALDH-like"/>
    <property type="match status" value="1"/>
</dbReference>
<dbReference type="FunFam" id="3.40.309.10:FF:000009">
    <property type="entry name" value="Aldehyde dehydrogenase A"/>
    <property type="match status" value="1"/>
</dbReference>
<keyword evidence="11" id="KW-1185">Reference proteome</keyword>
<evidence type="ECO:0000256" key="4">
    <source>
        <dbReference type="ARBA" id="ARBA00054572"/>
    </source>
</evidence>
<dbReference type="EC" id="1.2.1.97" evidence="5"/>
<dbReference type="InterPro" id="IPR016162">
    <property type="entry name" value="Ald_DH_N"/>
</dbReference>
<dbReference type="EMBL" id="JACHHJ010000002">
    <property type="protein sequence ID" value="MBB6450010.1"/>
    <property type="molecule type" value="Genomic_DNA"/>
</dbReference>
<dbReference type="Gene3D" id="3.40.605.10">
    <property type="entry name" value="Aldehyde Dehydrogenase, Chain A, domain 1"/>
    <property type="match status" value="1"/>
</dbReference>
<evidence type="ECO:0000256" key="7">
    <source>
        <dbReference type="PROSITE-ProRule" id="PRU10007"/>
    </source>
</evidence>
<dbReference type="Pfam" id="PF00171">
    <property type="entry name" value="Aldedh"/>
    <property type="match status" value="1"/>
</dbReference>
<keyword evidence="2 8" id="KW-0560">Oxidoreductase</keyword>
<accession>A0A841PMM6</accession>
<evidence type="ECO:0000256" key="2">
    <source>
        <dbReference type="ARBA" id="ARBA00023002"/>
    </source>
</evidence>
<evidence type="ECO:0000256" key="5">
    <source>
        <dbReference type="ARBA" id="ARBA00066984"/>
    </source>
</evidence>
<feature type="active site" evidence="7">
    <location>
        <position position="248"/>
    </location>
</feature>
<dbReference type="FunFam" id="3.40.605.10:FF:000007">
    <property type="entry name" value="NAD/NADP-dependent betaine aldehyde dehydrogenase"/>
    <property type="match status" value="1"/>
</dbReference>
<reference evidence="10 11" key="1">
    <citation type="submission" date="2020-08" db="EMBL/GenBank/DDBJ databases">
        <title>Genomic Encyclopedia of Type Strains, Phase IV (KMG-IV): sequencing the most valuable type-strain genomes for metagenomic binning, comparative biology and taxonomic classification.</title>
        <authorList>
            <person name="Goeker M."/>
        </authorList>
    </citation>
    <scope>NUCLEOTIDE SEQUENCE [LARGE SCALE GENOMIC DNA]</scope>
    <source>
        <strain evidence="10 11">DSM 21769</strain>
    </source>
</reference>
<dbReference type="NCBIfam" id="NF007497">
    <property type="entry name" value="PRK10090.1"/>
    <property type="match status" value="1"/>
</dbReference>
<gene>
    <name evidence="10" type="ORF">HNR44_001988</name>
</gene>